<evidence type="ECO:0000313" key="1">
    <source>
        <dbReference type="EMBL" id="KAK4187178.1"/>
    </source>
</evidence>
<reference evidence="1" key="2">
    <citation type="submission" date="2023-05" db="EMBL/GenBank/DDBJ databases">
        <authorList>
            <consortium name="Lawrence Berkeley National Laboratory"/>
            <person name="Steindorff A."/>
            <person name="Hensen N."/>
            <person name="Bonometti L."/>
            <person name="Westerberg I."/>
            <person name="Brannstrom I.O."/>
            <person name="Guillou S."/>
            <person name="Cros-Aarteil S."/>
            <person name="Calhoun S."/>
            <person name="Haridas S."/>
            <person name="Kuo A."/>
            <person name="Mondo S."/>
            <person name="Pangilinan J."/>
            <person name="Riley R."/>
            <person name="Labutti K."/>
            <person name="Andreopoulos B."/>
            <person name="Lipzen A."/>
            <person name="Chen C."/>
            <person name="Yanf M."/>
            <person name="Daum C."/>
            <person name="Ng V."/>
            <person name="Clum A."/>
            <person name="Ohm R."/>
            <person name="Martin F."/>
            <person name="Silar P."/>
            <person name="Natvig D."/>
            <person name="Lalanne C."/>
            <person name="Gautier V."/>
            <person name="Ament-Velasquez S.L."/>
            <person name="Kruys A."/>
            <person name="Hutchinson M.I."/>
            <person name="Powell A.J."/>
            <person name="Barry K."/>
            <person name="Miller A.N."/>
            <person name="Grigoriev I.V."/>
            <person name="Debuchy R."/>
            <person name="Gladieux P."/>
            <person name="Thoren M.H."/>
            <person name="Johannesson H."/>
        </authorList>
    </citation>
    <scope>NUCLEOTIDE SEQUENCE</scope>
    <source>
        <strain evidence="1">PSN309</strain>
    </source>
</reference>
<accession>A0AAN7AH96</accession>
<dbReference type="Proteomes" id="UP001302126">
    <property type="component" value="Unassembled WGS sequence"/>
</dbReference>
<organism evidence="1 2">
    <name type="scientific">Podospora australis</name>
    <dbReference type="NCBI Taxonomy" id="1536484"/>
    <lineage>
        <taxon>Eukaryota</taxon>
        <taxon>Fungi</taxon>
        <taxon>Dikarya</taxon>
        <taxon>Ascomycota</taxon>
        <taxon>Pezizomycotina</taxon>
        <taxon>Sordariomycetes</taxon>
        <taxon>Sordariomycetidae</taxon>
        <taxon>Sordariales</taxon>
        <taxon>Podosporaceae</taxon>
        <taxon>Podospora</taxon>
    </lineage>
</organism>
<reference evidence="1" key="1">
    <citation type="journal article" date="2023" name="Mol. Phylogenet. Evol.">
        <title>Genome-scale phylogeny and comparative genomics of the fungal order Sordariales.</title>
        <authorList>
            <person name="Hensen N."/>
            <person name="Bonometti L."/>
            <person name="Westerberg I."/>
            <person name="Brannstrom I.O."/>
            <person name="Guillou S."/>
            <person name="Cros-Aarteil S."/>
            <person name="Calhoun S."/>
            <person name="Haridas S."/>
            <person name="Kuo A."/>
            <person name="Mondo S."/>
            <person name="Pangilinan J."/>
            <person name="Riley R."/>
            <person name="LaButti K."/>
            <person name="Andreopoulos B."/>
            <person name="Lipzen A."/>
            <person name="Chen C."/>
            <person name="Yan M."/>
            <person name="Daum C."/>
            <person name="Ng V."/>
            <person name="Clum A."/>
            <person name="Steindorff A."/>
            <person name="Ohm R.A."/>
            <person name="Martin F."/>
            <person name="Silar P."/>
            <person name="Natvig D.O."/>
            <person name="Lalanne C."/>
            <person name="Gautier V."/>
            <person name="Ament-Velasquez S.L."/>
            <person name="Kruys A."/>
            <person name="Hutchinson M.I."/>
            <person name="Powell A.J."/>
            <person name="Barry K."/>
            <person name="Miller A.N."/>
            <person name="Grigoriev I.V."/>
            <person name="Debuchy R."/>
            <person name="Gladieux P."/>
            <person name="Hiltunen Thoren M."/>
            <person name="Johannesson H."/>
        </authorList>
    </citation>
    <scope>NUCLEOTIDE SEQUENCE</scope>
    <source>
        <strain evidence="1">PSN309</strain>
    </source>
</reference>
<keyword evidence="2" id="KW-1185">Reference proteome</keyword>
<gene>
    <name evidence="1" type="ORF">QBC35DRAFT_499515</name>
</gene>
<comment type="caution">
    <text evidence="1">The sequence shown here is derived from an EMBL/GenBank/DDBJ whole genome shotgun (WGS) entry which is preliminary data.</text>
</comment>
<protein>
    <submittedName>
        <fullName evidence="1">Uncharacterized protein</fullName>
    </submittedName>
</protein>
<dbReference type="AlphaFoldDB" id="A0AAN7AH96"/>
<proteinExistence type="predicted"/>
<evidence type="ECO:0000313" key="2">
    <source>
        <dbReference type="Proteomes" id="UP001302126"/>
    </source>
</evidence>
<dbReference type="EMBL" id="MU864408">
    <property type="protein sequence ID" value="KAK4187178.1"/>
    <property type="molecule type" value="Genomic_DNA"/>
</dbReference>
<name>A0AAN7AH96_9PEZI</name>
<sequence length="269" mass="29363">MTNTRTFFLAPGWEFSAESIALGSIITNPMHPSLALFKATESDFSELSRATMKTEYSNTATEDSDKPVGLFRTFLGLFGLGNEDSFHYDRKRVLSYSFRGMESVSFVPASDLRTKAILETERVAQFCHASDYQASVFMVMGIKTVRGAGVTTGSTKGGAWRVHLSVGLSTDEERTDPTVFAFELDELRLSGTGEVKLLGRGGEETIAELQGRLDRDFGEATFTVIEGFDEGNDAPCKIVASSPAQVDLLTASSARIDTSVLRTFKEGRT</sequence>